<dbReference type="Gene3D" id="3.40.50.510">
    <property type="entry name" value="Phosphotransferase system, mannose-type IIA component"/>
    <property type="match status" value="1"/>
</dbReference>
<feature type="domain" description="PTS EIIA type-4" evidence="2">
    <location>
        <begin position="1"/>
        <end position="128"/>
    </location>
</feature>
<evidence type="ECO:0000259" key="2">
    <source>
        <dbReference type="PROSITE" id="PS51096"/>
    </source>
</evidence>
<dbReference type="PANTHER" id="PTHR33799">
    <property type="entry name" value="PTS PERMEASE-RELATED-RELATED"/>
    <property type="match status" value="1"/>
</dbReference>
<accession>A0A9D2D8H3</accession>
<evidence type="ECO:0000313" key="3">
    <source>
        <dbReference type="EMBL" id="HIZ12426.1"/>
    </source>
</evidence>
<keyword evidence="1" id="KW-0808">Transferase</keyword>
<dbReference type="InterPro" id="IPR004701">
    <property type="entry name" value="PTS_EIIA_man-typ"/>
</dbReference>
<dbReference type="InterPro" id="IPR051471">
    <property type="entry name" value="Bacterial_PTS_sugar_comp"/>
</dbReference>
<dbReference type="AlphaFoldDB" id="A0A9D2D8H3"/>
<sequence length="142" mass="15438">MKYVFLVSHGELARGMHTALKMLSGENRDDILSVGLEDGMGADVFVENVKKTLSVVGEDDEILLFADLVGGSPLTNAANTIAELGMMDRTVMIGGMNMPLALSAVLMKDTMTTPDLIEMLIPEAREELKQFEITSEESDDDI</sequence>
<evidence type="ECO:0000313" key="4">
    <source>
        <dbReference type="Proteomes" id="UP000824017"/>
    </source>
</evidence>
<gene>
    <name evidence="3" type="ORF">H9817_00650</name>
</gene>
<dbReference type="PANTHER" id="PTHR33799:SF1">
    <property type="entry name" value="PTS SYSTEM MANNOSE-SPECIFIC EIIAB COMPONENT-RELATED"/>
    <property type="match status" value="1"/>
</dbReference>
<name>A0A9D2D8H3_9FIRM</name>
<dbReference type="EMBL" id="DXCD01000021">
    <property type="protein sequence ID" value="HIZ12426.1"/>
    <property type="molecule type" value="Genomic_DNA"/>
</dbReference>
<dbReference type="SUPFAM" id="SSF53062">
    <property type="entry name" value="PTS system fructose IIA component-like"/>
    <property type="match status" value="1"/>
</dbReference>
<dbReference type="Proteomes" id="UP000824017">
    <property type="component" value="Unassembled WGS sequence"/>
</dbReference>
<dbReference type="InterPro" id="IPR036662">
    <property type="entry name" value="PTS_EIIA_man-typ_sf"/>
</dbReference>
<proteinExistence type="predicted"/>
<protein>
    <submittedName>
        <fullName evidence="3">PTS fructose transporter subunit IIA</fullName>
    </submittedName>
</protein>
<dbReference type="GO" id="GO:0016740">
    <property type="term" value="F:transferase activity"/>
    <property type="evidence" value="ECO:0007669"/>
    <property type="project" value="UniProtKB-KW"/>
</dbReference>
<reference evidence="3" key="1">
    <citation type="journal article" date="2021" name="PeerJ">
        <title>Extensive microbial diversity within the chicken gut microbiome revealed by metagenomics and culture.</title>
        <authorList>
            <person name="Gilroy R."/>
            <person name="Ravi A."/>
            <person name="Getino M."/>
            <person name="Pursley I."/>
            <person name="Horton D.L."/>
            <person name="Alikhan N.F."/>
            <person name="Baker D."/>
            <person name="Gharbi K."/>
            <person name="Hall N."/>
            <person name="Watson M."/>
            <person name="Adriaenssens E.M."/>
            <person name="Foster-Nyarko E."/>
            <person name="Jarju S."/>
            <person name="Secka A."/>
            <person name="Antonio M."/>
            <person name="Oren A."/>
            <person name="Chaudhuri R.R."/>
            <person name="La Ragione R."/>
            <person name="Hildebrand F."/>
            <person name="Pallen M.J."/>
        </authorList>
    </citation>
    <scope>NUCLEOTIDE SEQUENCE</scope>
    <source>
        <strain evidence="3">ChiGjej1B1-13045</strain>
    </source>
</reference>
<organism evidence="3 4">
    <name type="scientific">Candidatus Mediterraneibacter stercorigallinarum</name>
    <dbReference type="NCBI Taxonomy" id="2838686"/>
    <lineage>
        <taxon>Bacteria</taxon>
        <taxon>Bacillati</taxon>
        <taxon>Bacillota</taxon>
        <taxon>Clostridia</taxon>
        <taxon>Lachnospirales</taxon>
        <taxon>Lachnospiraceae</taxon>
        <taxon>Mediterraneibacter</taxon>
    </lineage>
</organism>
<dbReference type="PROSITE" id="PS51096">
    <property type="entry name" value="PTS_EIIA_TYPE_4"/>
    <property type="match status" value="1"/>
</dbReference>
<comment type="caution">
    <text evidence="3">The sequence shown here is derived from an EMBL/GenBank/DDBJ whole genome shotgun (WGS) entry which is preliminary data.</text>
</comment>
<reference evidence="3" key="2">
    <citation type="submission" date="2021-04" db="EMBL/GenBank/DDBJ databases">
        <authorList>
            <person name="Gilroy R."/>
        </authorList>
    </citation>
    <scope>NUCLEOTIDE SEQUENCE</scope>
    <source>
        <strain evidence="3">ChiGjej1B1-13045</strain>
    </source>
</reference>
<dbReference type="Pfam" id="PF03610">
    <property type="entry name" value="EIIA-man"/>
    <property type="match status" value="1"/>
</dbReference>
<dbReference type="GO" id="GO:0016020">
    <property type="term" value="C:membrane"/>
    <property type="evidence" value="ECO:0007669"/>
    <property type="project" value="InterPro"/>
</dbReference>
<evidence type="ECO:0000256" key="1">
    <source>
        <dbReference type="ARBA" id="ARBA00022679"/>
    </source>
</evidence>
<dbReference type="GO" id="GO:0009401">
    <property type="term" value="P:phosphoenolpyruvate-dependent sugar phosphotransferase system"/>
    <property type="evidence" value="ECO:0007669"/>
    <property type="project" value="InterPro"/>
</dbReference>